<dbReference type="InterPro" id="IPR024079">
    <property type="entry name" value="MetalloPept_cat_dom_sf"/>
</dbReference>
<keyword evidence="1" id="KW-0732">Signal</keyword>
<feature type="signal peptide" evidence="1">
    <location>
        <begin position="1"/>
        <end position="26"/>
    </location>
</feature>
<evidence type="ECO:0000256" key="1">
    <source>
        <dbReference type="SAM" id="SignalP"/>
    </source>
</evidence>
<dbReference type="AlphaFoldDB" id="A0A7S0XIC4"/>
<protein>
    <recommendedName>
        <fullName evidence="2">Lysine-specific metallo-endopeptidase domain-containing protein</fullName>
    </recommendedName>
</protein>
<evidence type="ECO:0000259" key="2">
    <source>
        <dbReference type="SMART" id="SM01351"/>
    </source>
</evidence>
<dbReference type="InterPro" id="IPR006141">
    <property type="entry name" value="Intein_N"/>
</dbReference>
<dbReference type="PROSITE" id="PS50817">
    <property type="entry name" value="INTEIN_N_TER"/>
    <property type="match status" value="1"/>
</dbReference>
<dbReference type="GO" id="GO:0016539">
    <property type="term" value="P:intein-mediated protein splicing"/>
    <property type="evidence" value="ECO:0007669"/>
    <property type="project" value="InterPro"/>
</dbReference>
<dbReference type="SUPFAM" id="SSF55486">
    <property type="entry name" value="Metalloproteases ('zincins'), catalytic domain"/>
    <property type="match status" value="1"/>
</dbReference>
<dbReference type="InterPro" id="IPR029463">
    <property type="entry name" value="Lys_MEP"/>
</dbReference>
<organism evidence="3">
    <name type="scientific">Erythrolobus madagascarensis</name>
    <dbReference type="NCBI Taxonomy" id="708628"/>
    <lineage>
        <taxon>Eukaryota</taxon>
        <taxon>Rhodophyta</taxon>
        <taxon>Bangiophyceae</taxon>
        <taxon>Porphyridiales</taxon>
        <taxon>Porphyridiaceae</taxon>
        <taxon>Erythrolobus</taxon>
    </lineage>
</organism>
<proteinExistence type="predicted"/>
<dbReference type="GO" id="GO:0016540">
    <property type="term" value="P:protein autoprocessing"/>
    <property type="evidence" value="ECO:0007669"/>
    <property type="project" value="InterPro"/>
</dbReference>
<name>A0A7S0XIC4_9RHOD</name>
<evidence type="ECO:0000313" key="3">
    <source>
        <dbReference type="EMBL" id="CAD8725678.1"/>
    </source>
</evidence>
<dbReference type="InterPro" id="IPR036844">
    <property type="entry name" value="Hint_dom_sf"/>
</dbReference>
<dbReference type="EMBL" id="HBFE01002668">
    <property type="protein sequence ID" value="CAD8725678.1"/>
    <property type="molecule type" value="Transcribed_RNA"/>
</dbReference>
<dbReference type="Gene3D" id="2.170.16.10">
    <property type="entry name" value="Hedgehog/Intein (Hint) domain"/>
    <property type="match status" value="1"/>
</dbReference>
<reference evidence="3" key="1">
    <citation type="submission" date="2021-01" db="EMBL/GenBank/DDBJ databases">
        <authorList>
            <person name="Corre E."/>
            <person name="Pelletier E."/>
            <person name="Niang G."/>
            <person name="Scheremetjew M."/>
            <person name="Finn R."/>
            <person name="Kale V."/>
            <person name="Holt S."/>
            <person name="Cochrane G."/>
            <person name="Meng A."/>
            <person name="Brown T."/>
            <person name="Cohen L."/>
        </authorList>
    </citation>
    <scope>NUCLEOTIDE SEQUENCE</scope>
    <source>
        <strain evidence="3">CCMP3276</strain>
    </source>
</reference>
<sequence>MSFWRWSECALCVALGAIAAVIGGSASPVNDENRNTEPQRALIEVTHALCLDGSGDQWCVRVALHMPHEFNENNTTYHVETRGTPWDVVTPSAAFVVLDKSSGDTLEYIGAIARRRSQSAPGFTSWNVERSADVSTVRNSRSGTVRLMEKVVDLSDGFLFENGRSYGISLLSNDVTIRMREGDDETVVTVTAEVFYEGGGVELVVNAASDSKAPWIKEKAASANQHRTRKQGTGAKIAVSASTRAGGVVASVLDGVVAERQIGDYEIVNCIASMQTKMESSVNLIQAAASSAVTDYLNRINSDDAECSASSYVDWFGVQNSERQNEVTISLATAANRFNEGGYVIQCGGDSCDDNIFAYVFPQDPDLTIHMCTIGQDAPGAVEVNSQPGTLLHEMLHFVPIAGTRDLAYGTLDCLDLAADSPDWAVVNSDSYEYFVETGPACDKDDGSFSNELACFPASAFVELESGERRRMDEVKIGDVVVVGFDEKNGGEKVFSAVYAFGHRDERIVANDYVRIAVSCGETLLVSEGHLVYANGQLRAARDVVVGDSMRCVSFGGTLLAQHGIVERVEPGVTRRGRFNPHTKHGDIVVDGVVSSTYTDIFSPTLAHCLLLIDRVFHSLMQRSLLSSFLKTGCPSSLLAFLS</sequence>
<dbReference type="InterPro" id="IPR052140">
    <property type="entry name" value="Dev_Signal_Hedgehog-like"/>
</dbReference>
<dbReference type="Gene3D" id="3.40.390.10">
    <property type="entry name" value="Collagenase (Catalytic Domain)"/>
    <property type="match status" value="1"/>
</dbReference>
<dbReference type="PANTHER" id="PTHR46706">
    <property type="entry name" value="PROTEIN QUA-1-RELATED"/>
    <property type="match status" value="1"/>
</dbReference>
<feature type="chain" id="PRO_5031192156" description="Lysine-specific metallo-endopeptidase domain-containing protein" evidence="1">
    <location>
        <begin position="27"/>
        <end position="643"/>
    </location>
</feature>
<dbReference type="PANTHER" id="PTHR46706:SF12">
    <property type="entry name" value="PROTEIN QUA-1-RELATED"/>
    <property type="match status" value="1"/>
</dbReference>
<dbReference type="Pfam" id="PF01079">
    <property type="entry name" value="Hint"/>
    <property type="match status" value="1"/>
</dbReference>
<dbReference type="SUPFAM" id="SSF51294">
    <property type="entry name" value="Hedgehog/intein (Hint) domain"/>
    <property type="match status" value="1"/>
</dbReference>
<gene>
    <name evidence="3" type="ORF">EMAD1354_LOCUS1758</name>
</gene>
<dbReference type="CDD" id="cd00081">
    <property type="entry name" value="Hint"/>
    <property type="match status" value="1"/>
</dbReference>
<accession>A0A7S0XIC4</accession>
<dbReference type="GO" id="GO:0004222">
    <property type="term" value="F:metalloendopeptidase activity"/>
    <property type="evidence" value="ECO:0007669"/>
    <property type="project" value="InterPro"/>
</dbReference>
<feature type="domain" description="Lysine-specific metallo-endopeptidase" evidence="2">
    <location>
        <begin position="295"/>
        <end position="437"/>
    </location>
</feature>
<dbReference type="InterPro" id="IPR001767">
    <property type="entry name" value="Hedgehog_Hint"/>
</dbReference>
<dbReference type="SMART" id="SM01351">
    <property type="entry name" value="Aspzincin_M35"/>
    <property type="match status" value="1"/>
</dbReference>
<dbReference type="Pfam" id="PF14521">
    <property type="entry name" value="Aspzincin_M35"/>
    <property type="match status" value="1"/>
</dbReference>